<evidence type="ECO:0000313" key="2">
    <source>
        <dbReference type="Proteomes" id="UP000532311"/>
    </source>
</evidence>
<proteinExistence type="predicted"/>
<protein>
    <submittedName>
        <fullName evidence="1">Uncharacterized protein</fullName>
    </submittedName>
</protein>
<gene>
    <name evidence="1" type="ORF">FGLOB1_6342</name>
</gene>
<name>A0A8H5YAC3_9HYPO</name>
<dbReference type="AlphaFoldDB" id="A0A8H5YAC3"/>
<comment type="caution">
    <text evidence="1">The sequence shown here is derived from an EMBL/GenBank/DDBJ whole genome shotgun (WGS) entry which is preliminary data.</text>
</comment>
<dbReference type="Proteomes" id="UP000532311">
    <property type="component" value="Unassembled WGS sequence"/>
</dbReference>
<evidence type="ECO:0000313" key="1">
    <source>
        <dbReference type="EMBL" id="KAF5708594.1"/>
    </source>
</evidence>
<keyword evidence="2" id="KW-1185">Reference proteome</keyword>
<dbReference type="EMBL" id="JAAQPF010000267">
    <property type="protein sequence ID" value="KAF5708594.1"/>
    <property type="molecule type" value="Genomic_DNA"/>
</dbReference>
<organism evidence="1 2">
    <name type="scientific">Fusarium globosum</name>
    <dbReference type="NCBI Taxonomy" id="78864"/>
    <lineage>
        <taxon>Eukaryota</taxon>
        <taxon>Fungi</taxon>
        <taxon>Dikarya</taxon>
        <taxon>Ascomycota</taxon>
        <taxon>Pezizomycotina</taxon>
        <taxon>Sordariomycetes</taxon>
        <taxon>Hypocreomycetidae</taxon>
        <taxon>Hypocreales</taxon>
        <taxon>Nectriaceae</taxon>
        <taxon>Fusarium</taxon>
        <taxon>Fusarium fujikuroi species complex</taxon>
    </lineage>
</organism>
<accession>A0A8H5YAC3</accession>
<reference evidence="1 2" key="1">
    <citation type="submission" date="2020-05" db="EMBL/GenBank/DDBJ databases">
        <title>Identification and distribution of gene clusters putatively required for synthesis of sphingolipid metabolism inhibitors in phylogenetically diverse species of the filamentous fungus Fusarium.</title>
        <authorList>
            <person name="Kim H.-S."/>
            <person name="Busman M."/>
            <person name="Brown D.W."/>
            <person name="Divon H."/>
            <person name="Uhlig S."/>
            <person name="Proctor R.H."/>
        </authorList>
    </citation>
    <scope>NUCLEOTIDE SEQUENCE [LARGE SCALE GENOMIC DNA]</scope>
    <source>
        <strain evidence="1 2">NRRL 26131</strain>
    </source>
</reference>
<sequence length="437" mass="49926">MFSYSPKESFFGSSTHCKILLTKELRNRRRQLRDLAKRKLSITEFSRFSTLEEVPDVEAIGMDSLLRQKDILGLGPLSTFQDGDLPQHPQHDIRYCSRSIFFDLTSPEDADLFVDSGFTMLCADRDHDSSSEGMYFAGIGQLISLTYAIWLFEHQAPLWKWSYRFTSPMPSIFVLADILGMEDYKSPVQDKTRDKAEHYLHESILIDDCICLCSPDGCTAFASRIKWLAHPHGKPHQTPQDITTKFGFYVETYGNRLDMKHHVIMVRQATFTALELNHTCLERPGAKDWMYSPGPGTELEPDEIEFEILNVDTEARNQLENMVTMFQDFVLTGNQTTTSSQNSGCDTDHSVSNEPSVGGIADLSYQRVLEFWQHIWVNRIQDALDAIAKGWDDKLDGMDDLLQLSTCEEAGRETRDSLEEGDDDEIFNKIIQQIQDL</sequence>